<dbReference type="InterPro" id="IPR050249">
    <property type="entry name" value="Pseudomonas-type_ThrB"/>
</dbReference>
<keyword evidence="4" id="KW-0418">Kinase</keyword>
<dbReference type="PANTHER" id="PTHR21064">
    <property type="entry name" value="AMINOGLYCOSIDE PHOSPHOTRANSFERASE DOMAIN-CONTAINING PROTEIN-RELATED"/>
    <property type="match status" value="1"/>
</dbReference>
<evidence type="ECO:0000256" key="2">
    <source>
        <dbReference type="SAM" id="MobiDB-lite"/>
    </source>
</evidence>
<accession>A0A7W9PAX6</accession>
<feature type="region of interest" description="Disordered" evidence="2">
    <location>
        <begin position="1"/>
        <end position="22"/>
    </location>
</feature>
<dbReference type="Gene3D" id="3.90.1200.10">
    <property type="match status" value="1"/>
</dbReference>
<sequence>MTDGRVFGMGASPLAEPDWPPPELDEIAEVVPHSGRPEPVSVEWRSPRPLSSTSLVRTGGERLVVKRLPIALRDTAALAEEHAYMDHLRAHGIPVPRVPRTVTRGEFVYETQEVGTGADLYRRSFSWSPYLSVAQAAASGRMLARLHHAAEGYDAPARPPRPLQAGLCTDLVATVEEWAARRPELADFLAAHRWREDIAALRSESHPLRAEVPDLPALWTHNDWHGTNLLWTGDEVTAVIDFGLANRTTAVFDVATAIERFAVDWLSLRAGGPARVPVDQLTAFLDAYRAARPLSDAEREALPALFPLVHVVYELSEIEYFLTVLPRPNHENADIAYRDHLLGHLRWAGSGAGREFLGLLSALCYRPV</sequence>
<dbReference type="GO" id="GO:0004413">
    <property type="term" value="F:homoserine kinase activity"/>
    <property type="evidence" value="ECO:0007669"/>
    <property type="project" value="TreeGrafter"/>
</dbReference>
<organism evidence="4 5">
    <name type="scientific">Nocardia transvalensis</name>
    <dbReference type="NCBI Taxonomy" id="37333"/>
    <lineage>
        <taxon>Bacteria</taxon>
        <taxon>Bacillati</taxon>
        <taxon>Actinomycetota</taxon>
        <taxon>Actinomycetes</taxon>
        <taxon>Mycobacteriales</taxon>
        <taxon>Nocardiaceae</taxon>
        <taxon>Nocardia</taxon>
    </lineage>
</organism>
<keyword evidence="4" id="KW-0808">Transferase</keyword>
<dbReference type="SUPFAM" id="SSF56112">
    <property type="entry name" value="Protein kinase-like (PK-like)"/>
    <property type="match status" value="1"/>
</dbReference>
<evidence type="ECO:0000313" key="4">
    <source>
        <dbReference type="EMBL" id="MBB5912651.1"/>
    </source>
</evidence>
<name>A0A7W9PAX6_9NOCA</name>
<comment type="caution">
    <text evidence="4">The sequence shown here is derived from an EMBL/GenBank/DDBJ whole genome shotgun (WGS) entry which is preliminary data.</text>
</comment>
<evidence type="ECO:0000256" key="1">
    <source>
        <dbReference type="ARBA" id="ARBA00038240"/>
    </source>
</evidence>
<dbReference type="Pfam" id="PF01636">
    <property type="entry name" value="APH"/>
    <property type="match status" value="1"/>
</dbReference>
<gene>
    <name evidence="4" type="ORF">BJY24_001518</name>
</gene>
<dbReference type="EMBL" id="JACHIT010000001">
    <property type="protein sequence ID" value="MBB5912651.1"/>
    <property type="molecule type" value="Genomic_DNA"/>
</dbReference>
<comment type="similarity">
    <text evidence="1">Belongs to the pseudomonas-type ThrB family.</text>
</comment>
<dbReference type="Proteomes" id="UP000540412">
    <property type="component" value="Unassembled WGS sequence"/>
</dbReference>
<dbReference type="RefSeq" id="WP_051162526.1">
    <property type="nucleotide sequence ID" value="NZ_JACHIT010000001.1"/>
</dbReference>
<keyword evidence="5" id="KW-1185">Reference proteome</keyword>
<proteinExistence type="inferred from homology"/>
<dbReference type="AlphaFoldDB" id="A0A7W9PAX6"/>
<evidence type="ECO:0000259" key="3">
    <source>
        <dbReference type="Pfam" id="PF01636"/>
    </source>
</evidence>
<reference evidence="4 5" key="1">
    <citation type="submission" date="2020-08" db="EMBL/GenBank/DDBJ databases">
        <title>Sequencing the genomes of 1000 actinobacteria strains.</title>
        <authorList>
            <person name="Klenk H.-P."/>
        </authorList>
    </citation>
    <scope>NUCLEOTIDE SEQUENCE [LARGE SCALE GENOMIC DNA]</scope>
    <source>
        <strain evidence="4 5">DSM 43582</strain>
    </source>
</reference>
<evidence type="ECO:0000313" key="5">
    <source>
        <dbReference type="Proteomes" id="UP000540412"/>
    </source>
</evidence>
<dbReference type="PANTHER" id="PTHR21064:SF6">
    <property type="entry name" value="AMINOGLYCOSIDE PHOSPHOTRANSFERASE DOMAIN-CONTAINING PROTEIN"/>
    <property type="match status" value="1"/>
</dbReference>
<dbReference type="InterPro" id="IPR011009">
    <property type="entry name" value="Kinase-like_dom_sf"/>
</dbReference>
<feature type="domain" description="Aminoglycoside phosphotransferase" evidence="3">
    <location>
        <begin position="52"/>
        <end position="294"/>
    </location>
</feature>
<dbReference type="GO" id="GO:0009088">
    <property type="term" value="P:threonine biosynthetic process"/>
    <property type="evidence" value="ECO:0007669"/>
    <property type="project" value="TreeGrafter"/>
</dbReference>
<protein>
    <submittedName>
        <fullName evidence="4">Ser/Thr protein kinase RdoA (MazF antagonist)</fullName>
    </submittedName>
</protein>
<dbReference type="InterPro" id="IPR002575">
    <property type="entry name" value="Aminoglycoside_PTrfase"/>
</dbReference>